<dbReference type="CDD" id="cd01407">
    <property type="entry name" value="SIR2-fam"/>
    <property type="match status" value="1"/>
</dbReference>
<evidence type="ECO:0000256" key="4">
    <source>
        <dbReference type="PROSITE-ProRule" id="PRU00236"/>
    </source>
</evidence>
<dbReference type="PANTHER" id="PTHR11085">
    <property type="entry name" value="NAD-DEPENDENT PROTEIN DEACYLASE SIRTUIN-5, MITOCHONDRIAL-RELATED"/>
    <property type="match status" value="1"/>
</dbReference>
<dbReference type="InterPro" id="IPR026591">
    <property type="entry name" value="Sirtuin_cat_small_dom_sf"/>
</dbReference>
<keyword evidence="7" id="KW-1185">Reference proteome</keyword>
<dbReference type="InterPro" id="IPR003000">
    <property type="entry name" value="Sirtuin"/>
</dbReference>
<keyword evidence="4" id="KW-0862">Zinc</keyword>
<dbReference type="PROSITE" id="PS50305">
    <property type="entry name" value="SIRTUIN"/>
    <property type="match status" value="1"/>
</dbReference>
<organism evidence="6 7">
    <name type="scientific">Geomicrobium halophilum</name>
    <dbReference type="NCBI Taxonomy" id="549000"/>
    <lineage>
        <taxon>Bacteria</taxon>
        <taxon>Bacillati</taxon>
        <taxon>Bacillota</taxon>
        <taxon>Bacilli</taxon>
        <taxon>Bacillales</taxon>
        <taxon>Geomicrobium</taxon>
    </lineage>
</organism>
<protein>
    <recommendedName>
        <fullName evidence="1">protein acetyllysine N-acetyltransferase</fullName>
        <ecNumber evidence="1">2.3.1.286</ecNumber>
    </recommendedName>
</protein>
<dbReference type="GO" id="GO:0070403">
    <property type="term" value="F:NAD+ binding"/>
    <property type="evidence" value="ECO:0007669"/>
    <property type="project" value="InterPro"/>
</dbReference>
<dbReference type="GO" id="GO:0046872">
    <property type="term" value="F:metal ion binding"/>
    <property type="evidence" value="ECO:0007669"/>
    <property type="project" value="UniProtKB-KW"/>
</dbReference>
<evidence type="ECO:0000259" key="5">
    <source>
        <dbReference type="PROSITE" id="PS50305"/>
    </source>
</evidence>
<dbReference type="InterPro" id="IPR029035">
    <property type="entry name" value="DHS-like_NAD/FAD-binding_dom"/>
</dbReference>
<feature type="binding site" evidence="4">
    <location>
        <position position="117"/>
    </location>
    <ligand>
        <name>Zn(2+)</name>
        <dbReference type="ChEBI" id="CHEBI:29105"/>
    </ligand>
</feature>
<dbReference type="InterPro" id="IPR050134">
    <property type="entry name" value="NAD-dep_sirtuin_deacylases"/>
</dbReference>
<dbReference type="Pfam" id="PF02146">
    <property type="entry name" value="SIR2"/>
    <property type="match status" value="1"/>
</dbReference>
<dbReference type="RefSeq" id="WP_184402938.1">
    <property type="nucleotide sequence ID" value="NZ_JACHHJ010000001.1"/>
</dbReference>
<sequence length="228" mass="25653">MNTYPKRIAILTGAGMSTESGVPDFRSQTGLWAKHDPMKTATVEALENDYEHFHEFYRNRIESLKSIDPHQGHEIITNWQRAGMISVIATQNVDGLHQKSGSQNVAELHGNLREFRCYGCESTLEEADFISKKSCEHCGGKIRPNIVLFGEQLPIDTWEYAMEKIRESDVLVVLGTSLQVSPVNQLPDLAPAEKIYINDDLHTDIHFTRTIQGKASEGLSILSREWGV</sequence>
<feature type="active site" description="Proton acceptor" evidence="4">
    <location>
        <position position="109"/>
    </location>
</feature>
<evidence type="ECO:0000256" key="1">
    <source>
        <dbReference type="ARBA" id="ARBA00012928"/>
    </source>
</evidence>
<name>A0A841PJG0_9BACL</name>
<dbReference type="GO" id="GO:0016787">
    <property type="term" value="F:hydrolase activity"/>
    <property type="evidence" value="ECO:0007669"/>
    <property type="project" value="UniProtKB-KW"/>
</dbReference>
<dbReference type="PANTHER" id="PTHR11085:SF4">
    <property type="entry name" value="NAD-DEPENDENT PROTEIN DEACYLASE"/>
    <property type="match status" value="1"/>
</dbReference>
<dbReference type="EC" id="2.3.1.286" evidence="1"/>
<gene>
    <name evidence="6" type="ORF">HNR44_000956</name>
</gene>
<accession>A0A841PJG0</accession>
<feature type="binding site" evidence="4">
    <location>
        <position position="135"/>
    </location>
    <ligand>
        <name>Zn(2+)</name>
        <dbReference type="ChEBI" id="CHEBI:29105"/>
    </ligand>
</feature>
<evidence type="ECO:0000256" key="2">
    <source>
        <dbReference type="ARBA" id="ARBA00022679"/>
    </source>
</evidence>
<dbReference type="Gene3D" id="3.40.50.1220">
    <property type="entry name" value="TPP-binding domain"/>
    <property type="match status" value="1"/>
</dbReference>
<evidence type="ECO:0000313" key="7">
    <source>
        <dbReference type="Proteomes" id="UP000568839"/>
    </source>
</evidence>
<keyword evidence="4" id="KW-0479">Metal-binding</keyword>
<feature type="binding site" evidence="4">
    <location>
        <position position="120"/>
    </location>
    <ligand>
        <name>Zn(2+)</name>
        <dbReference type="ChEBI" id="CHEBI:29105"/>
    </ligand>
</feature>
<dbReference type="GO" id="GO:0017136">
    <property type="term" value="F:histone deacetylase activity, NAD-dependent"/>
    <property type="evidence" value="ECO:0007669"/>
    <property type="project" value="TreeGrafter"/>
</dbReference>
<dbReference type="Gene3D" id="3.30.1600.10">
    <property type="entry name" value="SIR2/SIRT2 'Small Domain"/>
    <property type="match status" value="1"/>
</dbReference>
<evidence type="ECO:0000256" key="3">
    <source>
        <dbReference type="ARBA" id="ARBA00023027"/>
    </source>
</evidence>
<evidence type="ECO:0000313" key="6">
    <source>
        <dbReference type="EMBL" id="MBB6449007.1"/>
    </source>
</evidence>
<proteinExistence type="predicted"/>
<reference evidence="6 7" key="1">
    <citation type="submission" date="2020-08" db="EMBL/GenBank/DDBJ databases">
        <title>Genomic Encyclopedia of Type Strains, Phase IV (KMG-IV): sequencing the most valuable type-strain genomes for metagenomic binning, comparative biology and taxonomic classification.</title>
        <authorList>
            <person name="Goeker M."/>
        </authorList>
    </citation>
    <scope>NUCLEOTIDE SEQUENCE [LARGE SCALE GENOMIC DNA]</scope>
    <source>
        <strain evidence="6 7">DSM 21769</strain>
    </source>
</reference>
<dbReference type="Proteomes" id="UP000568839">
    <property type="component" value="Unassembled WGS sequence"/>
</dbReference>
<keyword evidence="3" id="KW-0520">NAD</keyword>
<keyword evidence="6" id="KW-0378">Hydrolase</keyword>
<keyword evidence="2" id="KW-0808">Transferase</keyword>
<dbReference type="EMBL" id="JACHHJ010000001">
    <property type="protein sequence ID" value="MBB6449007.1"/>
    <property type="molecule type" value="Genomic_DNA"/>
</dbReference>
<comment type="caution">
    <text evidence="6">The sequence shown here is derived from an EMBL/GenBank/DDBJ whole genome shotgun (WGS) entry which is preliminary data.</text>
</comment>
<dbReference type="AlphaFoldDB" id="A0A841PJG0"/>
<feature type="binding site" evidence="4">
    <location>
        <position position="138"/>
    </location>
    <ligand>
        <name>Zn(2+)</name>
        <dbReference type="ChEBI" id="CHEBI:29105"/>
    </ligand>
</feature>
<feature type="domain" description="Deacetylase sirtuin-type" evidence="5">
    <location>
        <begin position="1"/>
        <end position="228"/>
    </location>
</feature>
<dbReference type="SUPFAM" id="SSF52467">
    <property type="entry name" value="DHS-like NAD/FAD-binding domain"/>
    <property type="match status" value="1"/>
</dbReference>
<dbReference type="InterPro" id="IPR026590">
    <property type="entry name" value="Ssirtuin_cat_dom"/>
</dbReference>